<dbReference type="Gene3D" id="3.40.50.300">
    <property type="entry name" value="P-loop containing nucleotide triphosphate hydrolases"/>
    <property type="match status" value="1"/>
</dbReference>
<dbReference type="InterPro" id="IPR027417">
    <property type="entry name" value="P-loop_NTPase"/>
</dbReference>
<dbReference type="InterPro" id="IPR003439">
    <property type="entry name" value="ABC_transporter-like_ATP-bd"/>
</dbReference>
<dbReference type="Pfam" id="PF00005">
    <property type="entry name" value="ABC_tran"/>
    <property type="match status" value="1"/>
</dbReference>
<dbReference type="RefSeq" id="WP_382255984.1">
    <property type="nucleotide sequence ID" value="NZ_JBHTBX010000004.1"/>
</dbReference>
<evidence type="ECO:0000259" key="4">
    <source>
        <dbReference type="Pfam" id="PF00005"/>
    </source>
</evidence>
<comment type="caution">
    <text evidence="5">The sequence shown here is derived from an EMBL/GenBank/DDBJ whole genome shotgun (WGS) entry which is preliminary data.</text>
</comment>
<feature type="domain" description="ABC transporter" evidence="4">
    <location>
        <begin position="40"/>
        <end position="166"/>
    </location>
</feature>
<keyword evidence="2" id="KW-0547">Nucleotide-binding</keyword>
<organism evidence="5 6">
    <name type="scientific">Hydrogenophaga bisanensis</name>
    <dbReference type="NCBI Taxonomy" id="439611"/>
    <lineage>
        <taxon>Bacteria</taxon>
        <taxon>Pseudomonadati</taxon>
        <taxon>Pseudomonadota</taxon>
        <taxon>Betaproteobacteria</taxon>
        <taxon>Burkholderiales</taxon>
        <taxon>Comamonadaceae</taxon>
        <taxon>Hydrogenophaga</taxon>
    </lineage>
</organism>
<sequence>MTSLSTPSALLSARSLRFSWPDSPTLWASAPLDLDLAPGLSVLTGDEGCGKTTLLRLLSGELRPQAGQILWRGQPASPQQLTAAVAWTDPKTTTLDATRVSDYLASLPERHPRTDMGLLNELLDGFGLQEHLHKTFHMLSAGSRRKVWMASGMASMAPVVLLDQPYAALDVPSMRLLDELLQDAADSTQRLCVVADYVAPPAVQGARVIPLDA</sequence>
<dbReference type="EMBL" id="JBHTBX010000004">
    <property type="protein sequence ID" value="MFC7434533.1"/>
    <property type="molecule type" value="Genomic_DNA"/>
</dbReference>
<evidence type="ECO:0000313" key="6">
    <source>
        <dbReference type="Proteomes" id="UP001596495"/>
    </source>
</evidence>
<dbReference type="PANTHER" id="PTHR42939">
    <property type="entry name" value="ABC TRANSPORTER ATP-BINDING PROTEIN ALBC-RELATED"/>
    <property type="match status" value="1"/>
</dbReference>
<dbReference type="Proteomes" id="UP001596495">
    <property type="component" value="Unassembled WGS sequence"/>
</dbReference>
<evidence type="ECO:0000313" key="5">
    <source>
        <dbReference type="EMBL" id="MFC7434533.1"/>
    </source>
</evidence>
<dbReference type="GO" id="GO:0005524">
    <property type="term" value="F:ATP binding"/>
    <property type="evidence" value="ECO:0007669"/>
    <property type="project" value="UniProtKB-KW"/>
</dbReference>
<keyword evidence="6" id="KW-1185">Reference proteome</keyword>
<dbReference type="SUPFAM" id="SSF52540">
    <property type="entry name" value="P-loop containing nucleoside triphosphate hydrolases"/>
    <property type="match status" value="1"/>
</dbReference>
<proteinExistence type="predicted"/>
<dbReference type="InterPro" id="IPR051782">
    <property type="entry name" value="ABC_Transporter_VariousFunc"/>
</dbReference>
<keyword evidence="1" id="KW-0813">Transport</keyword>
<dbReference type="PANTHER" id="PTHR42939:SF1">
    <property type="entry name" value="ABC TRANSPORTER ATP-BINDING PROTEIN ALBC-RELATED"/>
    <property type="match status" value="1"/>
</dbReference>
<evidence type="ECO:0000256" key="3">
    <source>
        <dbReference type="ARBA" id="ARBA00022840"/>
    </source>
</evidence>
<keyword evidence="3 5" id="KW-0067">ATP-binding</keyword>
<protein>
    <submittedName>
        <fullName evidence="5">ATP-binding cassette domain-containing protein</fullName>
    </submittedName>
</protein>
<name>A0ABW2R8Y6_9BURK</name>
<gene>
    <name evidence="5" type="ORF">ACFQNJ_08415</name>
</gene>
<evidence type="ECO:0000256" key="1">
    <source>
        <dbReference type="ARBA" id="ARBA00022448"/>
    </source>
</evidence>
<accession>A0ABW2R8Y6</accession>
<evidence type="ECO:0000256" key="2">
    <source>
        <dbReference type="ARBA" id="ARBA00022741"/>
    </source>
</evidence>
<reference evidence="6" key="1">
    <citation type="journal article" date="2019" name="Int. J. Syst. Evol. Microbiol.">
        <title>The Global Catalogue of Microorganisms (GCM) 10K type strain sequencing project: providing services to taxonomists for standard genome sequencing and annotation.</title>
        <authorList>
            <consortium name="The Broad Institute Genomics Platform"/>
            <consortium name="The Broad Institute Genome Sequencing Center for Infectious Disease"/>
            <person name="Wu L."/>
            <person name="Ma J."/>
        </authorList>
    </citation>
    <scope>NUCLEOTIDE SEQUENCE [LARGE SCALE GENOMIC DNA]</scope>
    <source>
        <strain evidence="6">CCUG 54518</strain>
    </source>
</reference>